<dbReference type="InterPro" id="IPR029044">
    <property type="entry name" value="Nucleotide-diphossugar_trans"/>
</dbReference>
<reference evidence="15" key="1">
    <citation type="submission" date="2025-08" db="UniProtKB">
        <authorList>
            <consortium name="RefSeq"/>
        </authorList>
    </citation>
    <scope>IDENTIFICATION</scope>
    <source>
        <tissue evidence="15">Gonads</tissue>
    </source>
</reference>
<protein>
    <recommendedName>
        <fullName evidence="11">Beta-1,4-galactosyltransferase</fullName>
        <ecNumber evidence="11">2.4.1.-</ecNumber>
    </recommendedName>
</protein>
<keyword evidence="9 11" id="KW-0472">Membrane</keyword>
<keyword evidence="4 11" id="KW-0328">Glycosyltransferase</keyword>
<evidence type="ECO:0000259" key="12">
    <source>
        <dbReference type="Pfam" id="PF02709"/>
    </source>
</evidence>
<evidence type="ECO:0000256" key="10">
    <source>
        <dbReference type="ARBA" id="ARBA00023180"/>
    </source>
</evidence>
<keyword evidence="8 11" id="KW-1133">Transmembrane helix</keyword>
<dbReference type="InParanoid" id="A0A1S3HH93"/>
<dbReference type="GO" id="GO:0005975">
    <property type="term" value="P:carbohydrate metabolic process"/>
    <property type="evidence" value="ECO:0007669"/>
    <property type="project" value="InterPro"/>
</dbReference>
<dbReference type="GeneID" id="106155258"/>
<keyword evidence="7 11" id="KW-0735">Signal-anchor</keyword>
<evidence type="ECO:0000256" key="4">
    <source>
        <dbReference type="ARBA" id="ARBA00022676"/>
    </source>
</evidence>
<evidence type="ECO:0000256" key="1">
    <source>
        <dbReference type="ARBA" id="ARBA00004606"/>
    </source>
</evidence>
<dbReference type="CDD" id="cd00899">
    <property type="entry name" value="b4GalT"/>
    <property type="match status" value="1"/>
</dbReference>
<dbReference type="RefSeq" id="XP_013385453.1">
    <property type="nucleotide sequence ID" value="XM_013529999.1"/>
</dbReference>
<dbReference type="GO" id="GO:0008378">
    <property type="term" value="F:galactosyltransferase activity"/>
    <property type="evidence" value="ECO:0007669"/>
    <property type="project" value="TreeGrafter"/>
</dbReference>
<keyword evidence="14" id="KW-1185">Reference proteome</keyword>
<dbReference type="UniPathway" id="UPA00378"/>
<dbReference type="Proteomes" id="UP000085678">
    <property type="component" value="Unplaced"/>
</dbReference>
<evidence type="ECO:0000256" key="11">
    <source>
        <dbReference type="RuleBase" id="RU368121"/>
    </source>
</evidence>
<evidence type="ECO:0000256" key="3">
    <source>
        <dbReference type="ARBA" id="ARBA00005735"/>
    </source>
</evidence>
<evidence type="ECO:0000313" key="15">
    <source>
        <dbReference type="RefSeq" id="XP_013385453.1"/>
    </source>
</evidence>
<evidence type="ECO:0000256" key="8">
    <source>
        <dbReference type="ARBA" id="ARBA00022989"/>
    </source>
</evidence>
<name>A0A1S3HH93_LINAN</name>
<dbReference type="GO" id="GO:0005794">
    <property type="term" value="C:Golgi apparatus"/>
    <property type="evidence" value="ECO:0007669"/>
    <property type="project" value="TreeGrafter"/>
</dbReference>
<feature type="transmembrane region" description="Helical" evidence="11">
    <location>
        <begin position="32"/>
        <end position="55"/>
    </location>
</feature>
<dbReference type="AlphaFoldDB" id="A0A1S3HH93"/>
<evidence type="ECO:0000259" key="13">
    <source>
        <dbReference type="Pfam" id="PF13733"/>
    </source>
</evidence>
<dbReference type="PANTHER" id="PTHR19300:SF57">
    <property type="entry name" value="BETA-1,4-N-ACETYLGALACTOSAMINYLTRANSFERASE"/>
    <property type="match status" value="1"/>
</dbReference>
<comment type="subcellular location">
    <subcellularLocation>
        <location evidence="1">Membrane</location>
        <topology evidence="1">Single-pass type II membrane protein</topology>
    </subcellularLocation>
</comment>
<dbReference type="Gene3D" id="3.90.550.10">
    <property type="entry name" value="Spore Coat Polysaccharide Biosynthesis Protein SpsA, Chain A"/>
    <property type="match status" value="1"/>
</dbReference>
<dbReference type="SUPFAM" id="SSF53448">
    <property type="entry name" value="Nucleotide-diphospho-sugar transferases"/>
    <property type="match status" value="1"/>
</dbReference>
<dbReference type="InterPro" id="IPR003859">
    <property type="entry name" value="Galactosyl_T"/>
</dbReference>
<comment type="function">
    <text evidence="11">Catalyses the transfer of galactose onto proteins or lipids.</text>
</comment>
<evidence type="ECO:0000256" key="2">
    <source>
        <dbReference type="ARBA" id="ARBA00004922"/>
    </source>
</evidence>
<keyword evidence="6 11" id="KW-0812">Transmembrane</keyword>
<evidence type="ECO:0000313" key="14">
    <source>
        <dbReference type="Proteomes" id="UP000085678"/>
    </source>
</evidence>
<evidence type="ECO:0000256" key="5">
    <source>
        <dbReference type="ARBA" id="ARBA00022679"/>
    </source>
</evidence>
<evidence type="ECO:0000256" key="9">
    <source>
        <dbReference type="ARBA" id="ARBA00023136"/>
    </source>
</evidence>
<gene>
    <name evidence="15" type="primary">LOC106155258</name>
</gene>
<organism evidence="14 15">
    <name type="scientific">Lingula anatina</name>
    <name type="common">Brachiopod</name>
    <name type="synonym">Lingula unguis</name>
    <dbReference type="NCBI Taxonomy" id="7574"/>
    <lineage>
        <taxon>Eukaryota</taxon>
        <taxon>Metazoa</taxon>
        <taxon>Spiralia</taxon>
        <taxon>Lophotrochozoa</taxon>
        <taxon>Brachiopoda</taxon>
        <taxon>Linguliformea</taxon>
        <taxon>Lingulata</taxon>
        <taxon>Lingulida</taxon>
        <taxon>Linguloidea</taxon>
        <taxon>Lingulidae</taxon>
        <taxon>Lingula</taxon>
    </lineage>
</organism>
<dbReference type="OrthoDB" id="10016069at2759"/>
<evidence type="ECO:0000256" key="7">
    <source>
        <dbReference type="ARBA" id="ARBA00022968"/>
    </source>
</evidence>
<keyword evidence="5 11" id="KW-0808">Transferase</keyword>
<comment type="similarity">
    <text evidence="3 11">Belongs to the glycosyltransferase 7 family.</text>
</comment>
<dbReference type="InterPro" id="IPR027995">
    <property type="entry name" value="Galactosyl_T_N"/>
</dbReference>
<dbReference type="EC" id="2.4.1.-" evidence="11"/>
<proteinExistence type="inferred from homology"/>
<comment type="pathway">
    <text evidence="2 11">Protein modification; protein glycosylation.</text>
</comment>
<dbReference type="Pfam" id="PF13733">
    <property type="entry name" value="Glyco_transf_7N"/>
    <property type="match status" value="1"/>
</dbReference>
<keyword evidence="10 11" id="KW-0325">Glycoprotein</keyword>
<dbReference type="PRINTS" id="PR02050">
    <property type="entry name" value="B14GALTRFASE"/>
</dbReference>
<dbReference type="GO" id="GO:0016020">
    <property type="term" value="C:membrane"/>
    <property type="evidence" value="ECO:0007669"/>
    <property type="project" value="UniProtKB-SubCell"/>
</dbReference>
<dbReference type="InterPro" id="IPR027791">
    <property type="entry name" value="Galactosyl_T_C"/>
</dbReference>
<feature type="domain" description="Galactosyltransferase N-terminal" evidence="13">
    <location>
        <begin position="117"/>
        <end position="224"/>
    </location>
</feature>
<dbReference type="Pfam" id="PF02709">
    <property type="entry name" value="Glyco_transf_7C"/>
    <property type="match status" value="1"/>
</dbReference>
<feature type="domain" description="Galactosyltransferase C-terminal" evidence="12">
    <location>
        <begin position="228"/>
        <end position="304"/>
    </location>
</feature>
<accession>A0A1S3HH93</accession>
<evidence type="ECO:0000256" key="6">
    <source>
        <dbReference type="ARBA" id="ARBA00022692"/>
    </source>
</evidence>
<dbReference type="PANTHER" id="PTHR19300">
    <property type="entry name" value="BETA-1,4-GALACTOSYLTRANSFERASE"/>
    <property type="match status" value="1"/>
</dbReference>
<sequence length="395" mass="45614">MAERCTYKMFVSWSIYPRILCRSTCKGSLTSWYPVFGALILVLLLVLQLSMSVLLKTDDRPTDNYVQHVVRKLTELEYANLEAKSVSSNRAGSNIIDLCDAFPHALEGKIEPLSLLKTFPEVRPGGFWRPTDCEPRHTVAIVVPYRDRLEHLEIFLKYIHTILFRQKLEYRIFIVEQATGCTFNRGMLMNIGFLEAMKHGNFSCIVFHDVDLLPEMDDNLYSCSVTPKHMSVNIDKFDYRIPYDSLFGGVVAFSKDHFKFINGFANRYFGWGGEDDDIKRRVDNRGLTVIRPPDSVARYSMLKHGAEAGNKANPIRYFEMKRALEVQNVDGLSSMAFNPNMYKVLDTKLMDLYTKITVEIHKIEVLKVLPTLFPIRPRHPWISSKFRKFIAKEKT</sequence>